<reference evidence="1" key="1">
    <citation type="journal article" date="2012" name="J. Virol.">
        <title>Complete Genome Sequence of Aeromonas hydrophila Phage CC2.</title>
        <authorList>
            <person name="Shen C.J."/>
            <person name="Liu Y.J."/>
            <person name="Lu C.P."/>
        </authorList>
    </citation>
    <scope>NUCLEOTIDE SEQUENCE [LARGE SCALE GENOMIC DNA]</scope>
</reference>
<accession>I6WLX2</accession>
<dbReference type="RefSeq" id="YP_007010138.1">
    <property type="nucleotide sequence ID" value="NC_019538.1"/>
</dbReference>
<evidence type="ECO:0000313" key="2">
    <source>
        <dbReference type="Proteomes" id="UP000009016"/>
    </source>
</evidence>
<protein>
    <submittedName>
        <fullName evidence="1">Uncharacterized protein</fullName>
    </submittedName>
</protein>
<dbReference type="GeneID" id="14016405"/>
<gene>
    <name evidence="1" type="ORF">CC2_112</name>
</gene>
<dbReference type="EMBL" id="JX123262">
    <property type="protein sequence ID" value="AFN39223.1"/>
    <property type="molecule type" value="Genomic_DNA"/>
</dbReference>
<reference evidence="1" key="2">
    <citation type="submission" date="2012-05" db="EMBL/GenBank/DDBJ databases">
        <authorList>
            <person name="Shen C."/>
            <person name="Liu Y."/>
            <person name="Lu C."/>
        </authorList>
    </citation>
    <scope>NUCLEOTIDE SEQUENCE</scope>
</reference>
<proteinExistence type="predicted"/>
<organism evidence="1 2">
    <name type="scientific">Aeromonas phage CC2</name>
    <dbReference type="NCBI Taxonomy" id="1204516"/>
    <lineage>
        <taxon>Viruses</taxon>
        <taxon>Duplodnaviria</taxon>
        <taxon>Heunggongvirae</taxon>
        <taxon>Uroviricota</taxon>
        <taxon>Caudoviricetes</taxon>
        <taxon>Pantevenvirales</taxon>
        <taxon>Straboviridae</taxon>
        <taxon>Emmerichvirinae</taxon>
        <taxon>Ceceduovirus</taxon>
        <taxon>Ceceduovirus cc2</taxon>
    </lineage>
</organism>
<evidence type="ECO:0000313" key="1">
    <source>
        <dbReference type="EMBL" id="AFN39223.1"/>
    </source>
</evidence>
<sequence>MKMYDISLNEIEQELSSMYNGVVHTGSKPKNNSYIGMNGDDVDKTKIKALRNKNAEYLRNHGLVEIATILDKTVKFPTMSHNYENKYRSYKNTKTPFVACVDLESELDNFIKELCNSGELKLEKVVQLSWSALGMNDSNNDFTSYKLYERDYHDKDKTMLEAKYNGEIFWIRTNYINSIRDFYNQYHKAPKNETTSMMSTEISSFVNYCIVNVRGSV</sequence>
<dbReference type="KEGG" id="vg:14016405"/>
<dbReference type="Proteomes" id="UP000009016">
    <property type="component" value="Segment"/>
</dbReference>
<keyword evidence="2" id="KW-1185">Reference proteome</keyword>
<name>I6WLX2_9CAUD</name>